<feature type="transmembrane region" description="Helical" evidence="2">
    <location>
        <begin position="31"/>
        <end position="55"/>
    </location>
</feature>
<feature type="compositionally biased region" description="Low complexity" evidence="1">
    <location>
        <begin position="83"/>
        <end position="109"/>
    </location>
</feature>
<feature type="compositionally biased region" description="Polar residues" evidence="1">
    <location>
        <begin position="1"/>
        <end position="17"/>
    </location>
</feature>
<protein>
    <submittedName>
        <fullName evidence="3">Uncharacterized protein</fullName>
    </submittedName>
</protein>
<keyword evidence="4" id="KW-1185">Reference proteome</keyword>
<keyword evidence="2" id="KW-0812">Transmembrane</keyword>
<evidence type="ECO:0000313" key="3">
    <source>
        <dbReference type="EMBL" id="MEE4417799.1"/>
    </source>
</evidence>
<comment type="caution">
    <text evidence="3">The sequence shown here is derived from an EMBL/GenBank/DDBJ whole genome shotgun (WGS) entry which is preliminary data.</text>
</comment>
<keyword evidence="2" id="KW-1133">Transmembrane helix</keyword>
<keyword evidence="2" id="KW-0472">Membrane</keyword>
<evidence type="ECO:0000256" key="2">
    <source>
        <dbReference type="SAM" id="Phobius"/>
    </source>
</evidence>
<feature type="compositionally biased region" description="Pro residues" evidence="1">
    <location>
        <begin position="64"/>
        <end position="82"/>
    </location>
</feature>
<accession>A0ABU7NFZ4</accession>
<reference evidence="3 4" key="1">
    <citation type="submission" date="2023-12" db="EMBL/GenBank/DDBJ databases">
        <title>30 novel species of actinomycetes from the DSMZ collection.</title>
        <authorList>
            <person name="Nouioui I."/>
        </authorList>
    </citation>
    <scope>NUCLEOTIDE SEQUENCE [LARGE SCALE GENOMIC DNA]</scope>
    <source>
        <strain evidence="3 4">DSM 41528</strain>
    </source>
</reference>
<feature type="region of interest" description="Disordered" evidence="1">
    <location>
        <begin position="59"/>
        <end position="121"/>
    </location>
</feature>
<sequence>MAQGDQNSTNAGTGTTPDSSSSDEREKHRRALILACIPAGAAVIVAIVAGIFGLATSDGKTETPPGPGPVSPPVPATSPPSPSSSGRTTPTTSPPTSGSPTKSPKPNSPVAKRWEGKADLPLERDGVSDLGLDVDKPHPSLVSVGADLNTGWFASEAIVVNSGRVVEVAGTADTVDRDTCVAQLPTSAREEEWVDAWRGNQPIGTFCFASTEGAVGVFSIDSVGPHPAYPQYVRIKVVVWE</sequence>
<dbReference type="RefSeq" id="WP_330820240.1">
    <property type="nucleotide sequence ID" value="NZ_JAZBJP010000001.1"/>
</dbReference>
<dbReference type="EMBL" id="JAZBJP010000001">
    <property type="protein sequence ID" value="MEE4417799.1"/>
    <property type="molecule type" value="Genomic_DNA"/>
</dbReference>
<gene>
    <name evidence="3" type="ORF">V2J85_00305</name>
</gene>
<evidence type="ECO:0000256" key="1">
    <source>
        <dbReference type="SAM" id="MobiDB-lite"/>
    </source>
</evidence>
<feature type="compositionally biased region" description="Basic and acidic residues" evidence="1">
    <location>
        <begin position="112"/>
        <end position="121"/>
    </location>
</feature>
<organism evidence="3 4">
    <name type="scientific">Streptomyces bugieae</name>
    <dbReference type="NCBI Taxonomy" id="3098223"/>
    <lineage>
        <taxon>Bacteria</taxon>
        <taxon>Bacillati</taxon>
        <taxon>Actinomycetota</taxon>
        <taxon>Actinomycetes</taxon>
        <taxon>Kitasatosporales</taxon>
        <taxon>Streptomycetaceae</taxon>
        <taxon>Streptomyces</taxon>
    </lineage>
</organism>
<dbReference type="Proteomes" id="UP001307760">
    <property type="component" value="Unassembled WGS sequence"/>
</dbReference>
<name>A0ABU7NFZ4_9ACTN</name>
<proteinExistence type="predicted"/>
<evidence type="ECO:0000313" key="4">
    <source>
        <dbReference type="Proteomes" id="UP001307760"/>
    </source>
</evidence>
<feature type="region of interest" description="Disordered" evidence="1">
    <location>
        <begin position="1"/>
        <end position="26"/>
    </location>
</feature>